<feature type="region of interest" description="Disordered" evidence="1">
    <location>
        <begin position="102"/>
        <end position="122"/>
    </location>
</feature>
<evidence type="ECO:0000313" key="3">
    <source>
        <dbReference type="Proteomes" id="UP001174136"/>
    </source>
</evidence>
<evidence type="ECO:0000313" key="2">
    <source>
        <dbReference type="EMBL" id="KAK0144061.1"/>
    </source>
</evidence>
<dbReference type="AlphaFoldDB" id="A0AA47NYX9"/>
<gene>
    <name evidence="2" type="ORF">N1851_017601</name>
</gene>
<protein>
    <submittedName>
        <fullName evidence="2">Uncharacterized protein</fullName>
    </submittedName>
</protein>
<sequence length="122" mass="13485">MWVEINDRVNYPIKTALVQMTDQEELDMEDNLTKFCVSTLSLQVAGIGMQNVVESWNAHRIPGKGIPNDLCGQRCPSKVAEHLLPLGNVAADLYEQEVGGGATLRRESPFATDPFPSVESRQ</sequence>
<name>A0AA47NYX9_MERPO</name>
<accession>A0AA47NYX9</accession>
<evidence type="ECO:0000256" key="1">
    <source>
        <dbReference type="SAM" id="MobiDB-lite"/>
    </source>
</evidence>
<dbReference type="Proteomes" id="UP001174136">
    <property type="component" value="Unassembled WGS sequence"/>
</dbReference>
<dbReference type="EMBL" id="JAOPHQ010003168">
    <property type="protein sequence ID" value="KAK0144061.1"/>
    <property type="molecule type" value="Genomic_DNA"/>
</dbReference>
<keyword evidence="3" id="KW-1185">Reference proteome</keyword>
<proteinExistence type="predicted"/>
<organism evidence="2 3">
    <name type="scientific">Merluccius polli</name>
    <name type="common">Benguela hake</name>
    <name type="synonym">Merluccius cadenati</name>
    <dbReference type="NCBI Taxonomy" id="89951"/>
    <lineage>
        <taxon>Eukaryota</taxon>
        <taxon>Metazoa</taxon>
        <taxon>Chordata</taxon>
        <taxon>Craniata</taxon>
        <taxon>Vertebrata</taxon>
        <taxon>Euteleostomi</taxon>
        <taxon>Actinopterygii</taxon>
        <taxon>Neopterygii</taxon>
        <taxon>Teleostei</taxon>
        <taxon>Neoteleostei</taxon>
        <taxon>Acanthomorphata</taxon>
        <taxon>Zeiogadaria</taxon>
        <taxon>Gadariae</taxon>
        <taxon>Gadiformes</taxon>
        <taxon>Gadoidei</taxon>
        <taxon>Merlucciidae</taxon>
        <taxon>Merluccius</taxon>
    </lineage>
</organism>
<comment type="caution">
    <text evidence="2">The sequence shown here is derived from an EMBL/GenBank/DDBJ whole genome shotgun (WGS) entry which is preliminary data.</text>
</comment>
<reference evidence="2" key="1">
    <citation type="journal article" date="2023" name="Front. Mar. Sci.">
        <title>A new Merluccius polli reference genome to investigate the effects of global change in West African waters.</title>
        <authorList>
            <person name="Mateo J.L."/>
            <person name="Blanco-Fernandez C."/>
            <person name="Garcia-Vazquez E."/>
            <person name="Machado-Schiaffino G."/>
        </authorList>
    </citation>
    <scope>NUCLEOTIDE SEQUENCE</scope>
    <source>
        <strain evidence="2">C29</strain>
        <tissue evidence="2">Fin</tissue>
    </source>
</reference>